<evidence type="ECO:0008006" key="3">
    <source>
        <dbReference type="Google" id="ProtNLM"/>
    </source>
</evidence>
<name>A0A1Y6F717_9HYPH</name>
<protein>
    <recommendedName>
        <fullName evidence="3">Copper(I)-binding protein</fullName>
    </recommendedName>
</protein>
<dbReference type="EMBL" id="FXWK01000001">
    <property type="protein sequence ID" value="SMQ68572.1"/>
    <property type="molecule type" value="Genomic_DNA"/>
</dbReference>
<accession>A0A1Y6F717</accession>
<evidence type="ECO:0000313" key="2">
    <source>
        <dbReference type="Proteomes" id="UP000194474"/>
    </source>
</evidence>
<evidence type="ECO:0000313" key="1">
    <source>
        <dbReference type="EMBL" id="SMQ68572.1"/>
    </source>
</evidence>
<dbReference type="RefSeq" id="WP_086469895.1">
    <property type="nucleotide sequence ID" value="NZ_FXWK01000001.1"/>
</dbReference>
<dbReference type="OrthoDB" id="9915362at2"/>
<proteinExistence type="predicted"/>
<dbReference type="Proteomes" id="UP000194474">
    <property type="component" value="Unassembled WGS sequence"/>
</dbReference>
<reference evidence="2" key="1">
    <citation type="submission" date="2017-04" db="EMBL/GenBank/DDBJ databases">
        <authorList>
            <person name="Varghese N."/>
            <person name="Submissions S."/>
        </authorList>
    </citation>
    <scope>NUCLEOTIDE SEQUENCE [LARGE SCALE GENOMIC DNA]</scope>
</reference>
<keyword evidence="2" id="KW-1185">Reference proteome</keyword>
<gene>
    <name evidence="1" type="ORF">SAMN06295905_1589</name>
</gene>
<organism evidence="1 2">
    <name type="scientific">Devosia lucknowensis</name>
    <dbReference type="NCBI Taxonomy" id="1096929"/>
    <lineage>
        <taxon>Bacteria</taxon>
        <taxon>Pseudomonadati</taxon>
        <taxon>Pseudomonadota</taxon>
        <taxon>Alphaproteobacteria</taxon>
        <taxon>Hyphomicrobiales</taxon>
        <taxon>Devosiaceae</taxon>
        <taxon>Devosia</taxon>
    </lineage>
</organism>
<sequence>MKQALISILVSVSCMTPVVSQELPVAVVDGLLIEEAWASTGPAGTEIFLVVNNTTTTGIGPIGIEVDGASSTRVLRSDGQEFVPSLPPHAELYMQPRGVRIEAIGLPVTASIPVTVSVGEASATVEARLLGPGQPPPDHHDYRHG</sequence>
<dbReference type="AlphaFoldDB" id="A0A1Y6F717"/>